<comment type="caution">
    <text evidence="2">The sequence shown here is derived from an EMBL/GenBank/DDBJ whole genome shotgun (WGS) entry which is preliminary data.</text>
</comment>
<dbReference type="PANTHER" id="PTHR36453">
    <property type="entry name" value="SECRETED PROTEIN-RELATED"/>
    <property type="match status" value="1"/>
</dbReference>
<organism evidence="2 3">
    <name type="scientific">Saccharothrix hoggarensis</name>
    <dbReference type="NCBI Taxonomy" id="913853"/>
    <lineage>
        <taxon>Bacteria</taxon>
        <taxon>Bacillati</taxon>
        <taxon>Actinomycetota</taxon>
        <taxon>Actinomycetes</taxon>
        <taxon>Pseudonocardiales</taxon>
        <taxon>Pseudonocardiaceae</taxon>
        <taxon>Saccharothrix</taxon>
    </lineage>
</organism>
<dbReference type="Gene3D" id="2.160.20.10">
    <property type="entry name" value="Single-stranded right-handed beta-helix, Pectin lyase-like"/>
    <property type="match status" value="2"/>
</dbReference>
<sequence length="571" mass="60312">MVEFHVSPAGDDSAAGAAERPFATLDRARRAAREAAGDVVVHLRAGTHVLTEPFELTEDDSGRDGHRITYQAFGYGTAACEEVVVSGGRAVTGEVGPDGRWRADVGDLVTRHLTVDGTRVERAGVNGLPGTVRRTATGYVTNHPLDWVNAAGVEFAHRGVYPWTEARMAVASVTRDGDETVITMAQPAFGWAVDVYNSEWFGQVMTGPPAPTRVENDPSFLTEPGTFAVDRSRPGRHVLHYLPRPGEEPHVVAPALEVLLRATGTRDVTFRGLVFADATWLRPGGDRGFLHYHANGFYDGGAIGRIDLGDGAWLTVPEEHDEIPACVRLDGTTGLRFEGCRFTRLGATGLGVTGGADVVVRGCDFDDLGASAITVTGGRAVLVEDNLVRRVGLDHSGSAGITIRGTVDCTVAHNHVHDVPHNGIVAGPARGTRVLRNLTTGAMGVLADGGGVYLSGPQGDSAENAAVISGNVIEDTRTPYNFGLYTDYGASWVTVTGNVVARADNTAVLHVSPPLEHVVYQGNFWDADPVGSDDVPNGVTWSGNTTIADAAELAAATADIHARAGLLTRRA</sequence>
<accession>A0ABW3QWK8</accession>
<protein>
    <submittedName>
        <fullName evidence="2">Right-handed parallel beta-helix repeat-containing protein</fullName>
    </submittedName>
</protein>
<keyword evidence="3" id="KW-1185">Reference proteome</keyword>
<evidence type="ECO:0000313" key="2">
    <source>
        <dbReference type="EMBL" id="MFD1149232.1"/>
    </source>
</evidence>
<dbReference type="Proteomes" id="UP001597168">
    <property type="component" value="Unassembled WGS sequence"/>
</dbReference>
<dbReference type="InterPro" id="IPR012334">
    <property type="entry name" value="Pectin_lyas_fold"/>
</dbReference>
<evidence type="ECO:0000313" key="3">
    <source>
        <dbReference type="Proteomes" id="UP001597168"/>
    </source>
</evidence>
<dbReference type="EMBL" id="JBHTLK010000096">
    <property type="protein sequence ID" value="MFD1149232.1"/>
    <property type="molecule type" value="Genomic_DNA"/>
</dbReference>
<dbReference type="InterPro" id="IPR006626">
    <property type="entry name" value="PbH1"/>
</dbReference>
<dbReference type="PANTHER" id="PTHR36453:SF1">
    <property type="entry name" value="RIGHT HANDED BETA HELIX DOMAIN-CONTAINING PROTEIN"/>
    <property type="match status" value="1"/>
</dbReference>
<dbReference type="InterPro" id="IPR039448">
    <property type="entry name" value="Beta_helix"/>
</dbReference>
<proteinExistence type="predicted"/>
<feature type="domain" description="Right handed beta helix" evidence="1">
    <location>
        <begin position="325"/>
        <end position="451"/>
    </location>
</feature>
<dbReference type="InterPro" id="IPR011050">
    <property type="entry name" value="Pectin_lyase_fold/virulence"/>
</dbReference>
<dbReference type="SMART" id="SM00710">
    <property type="entry name" value="PbH1"/>
    <property type="match status" value="7"/>
</dbReference>
<evidence type="ECO:0000259" key="1">
    <source>
        <dbReference type="Pfam" id="PF13229"/>
    </source>
</evidence>
<name>A0ABW3QWK8_9PSEU</name>
<dbReference type="RefSeq" id="WP_380724641.1">
    <property type="nucleotide sequence ID" value="NZ_JBHTLK010000096.1"/>
</dbReference>
<reference evidence="3" key="1">
    <citation type="journal article" date="2019" name="Int. J. Syst. Evol. Microbiol.">
        <title>The Global Catalogue of Microorganisms (GCM) 10K type strain sequencing project: providing services to taxonomists for standard genome sequencing and annotation.</title>
        <authorList>
            <consortium name="The Broad Institute Genomics Platform"/>
            <consortium name="The Broad Institute Genome Sequencing Center for Infectious Disease"/>
            <person name="Wu L."/>
            <person name="Ma J."/>
        </authorList>
    </citation>
    <scope>NUCLEOTIDE SEQUENCE [LARGE SCALE GENOMIC DNA]</scope>
    <source>
        <strain evidence="3">CCUG 60214</strain>
    </source>
</reference>
<gene>
    <name evidence="2" type="ORF">ACFQ3T_19035</name>
</gene>
<dbReference type="Pfam" id="PF13229">
    <property type="entry name" value="Beta_helix"/>
    <property type="match status" value="1"/>
</dbReference>
<dbReference type="SUPFAM" id="SSF51126">
    <property type="entry name" value="Pectin lyase-like"/>
    <property type="match status" value="1"/>
</dbReference>